<evidence type="ECO:0008006" key="3">
    <source>
        <dbReference type="Google" id="ProtNLM"/>
    </source>
</evidence>
<proteinExistence type="predicted"/>
<keyword evidence="2" id="KW-1185">Reference proteome</keyword>
<name>A0ABX8JD75_9BACT</name>
<sequence>MKKTIHNLYRKAEAFWGGRRLSNSLDRFPSQQSQLLLYHMYREMAQRPDRQLPSFAEVGFRCHSQFEEDGILLYIFALIGTTNKTCVEICAGNGIECNTANLILHHGWWGHLFDGDQRKVEQGLEFYTNSKQTFLYPPRFNRAWVTAENVNDIFTSSGVPAEIDLLSLDLDGVDYWVWKAIDKVRPRVVVCETNNVIGPDQALTVPYHPAFERPKQDFAGASLAAMTSLANEKGYRLVGTHRYGFNAFFILRGVGEQLLPEVRPQDCLGDPYSTEARATRWAEVKDMNWVRV</sequence>
<evidence type="ECO:0000313" key="2">
    <source>
        <dbReference type="Proteomes" id="UP000683557"/>
    </source>
</evidence>
<reference evidence="1 2" key="1">
    <citation type="submission" date="2021-06" db="EMBL/GenBank/DDBJ databases">
        <title>Gemonas diversity in paddy soil.</title>
        <authorList>
            <person name="Liu G."/>
        </authorList>
    </citation>
    <scope>NUCLEOTIDE SEQUENCE [LARGE SCALE GENOMIC DNA]</scope>
    <source>
        <strain evidence="1 2">RG10</strain>
    </source>
</reference>
<accession>A0ABX8JD75</accession>
<organism evidence="1 2">
    <name type="scientific">Geomonas oryzisoli</name>
    <dbReference type="NCBI Taxonomy" id="2847992"/>
    <lineage>
        <taxon>Bacteria</taxon>
        <taxon>Pseudomonadati</taxon>
        <taxon>Thermodesulfobacteriota</taxon>
        <taxon>Desulfuromonadia</taxon>
        <taxon>Geobacterales</taxon>
        <taxon>Geobacteraceae</taxon>
        <taxon>Geomonas</taxon>
    </lineage>
</organism>
<evidence type="ECO:0000313" key="1">
    <source>
        <dbReference type="EMBL" id="QWV95081.1"/>
    </source>
</evidence>
<dbReference type="EMBL" id="CP076723">
    <property type="protein sequence ID" value="QWV95081.1"/>
    <property type="molecule type" value="Genomic_DNA"/>
</dbReference>
<protein>
    <recommendedName>
        <fullName evidence="3">Methyltransferase FkbM domain-containing protein</fullName>
    </recommendedName>
</protein>
<dbReference type="Proteomes" id="UP000683557">
    <property type="component" value="Chromosome"/>
</dbReference>
<gene>
    <name evidence="1" type="ORF">KP004_07855</name>
</gene>
<dbReference type="RefSeq" id="WP_216801782.1">
    <property type="nucleotide sequence ID" value="NZ_CP076723.1"/>
</dbReference>